<evidence type="ECO:0000256" key="1">
    <source>
        <dbReference type="ARBA" id="ARBA00004442"/>
    </source>
</evidence>
<reference evidence="14" key="1">
    <citation type="submission" date="2017-06" db="EMBL/GenBank/DDBJ databases">
        <title>Genome sequencing of pathogenic and non-pathogenic strains within Bisgaard taxon 40.</title>
        <authorList>
            <person name="Ladner J.T."/>
            <person name="Lovett S.P."/>
            <person name="Koroleva G."/>
            <person name="Lorch J.M."/>
        </authorList>
    </citation>
    <scope>NUCLEOTIDE SEQUENCE</scope>
    <source>
        <strain evidence="14">27576-1-I1</strain>
    </source>
</reference>
<evidence type="ECO:0000256" key="4">
    <source>
        <dbReference type="ARBA" id="ARBA00022452"/>
    </source>
</evidence>
<evidence type="ECO:0000259" key="11">
    <source>
        <dbReference type="Pfam" id="PF01103"/>
    </source>
</evidence>
<feature type="domain" description="Bacterial surface antigen (D15)" evidence="11">
    <location>
        <begin position="298"/>
        <end position="600"/>
    </location>
</feature>
<gene>
    <name evidence="14" type="ORF">CEP48_01160</name>
</gene>
<dbReference type="Gene3D" id="3.10.20.310">
    <property type="entry name" value="membrane protein fhac"/>
    <property type="match status" value="3"/>
</dbReference>
<evidence type="ECO:0000256" key="9">
    <source>
        <dbReference type="ARBA" id="ARBA00033063"/>
    </source>
</evidence>
<dbReference type="EMBL" id="CP022011">
    <property type="protein sequence ID" value="QDJ14116.1"/>
    <property type="molecule type" value="Genomic_DNA"/>
</dbReference>
<comment type="subunit">
    <text evidence="10">Interacts with TamB to form the translocation and assembly module (TAM).</text>
</comment>
<feature type="domain" description="POTRA" evidence="12">
    <location>
        <begin position="215"/>
        <end position="280"/>
    </location>
</feature>
<keyword evidence="5" id="KW-0812">Transmembrane</keyword>
<evidence type="ECO:0000256" key="5">
    <source>
        <dbReference type="ARBA" id="ARBA00022692"/>
    </source>
</evidence>
<dbReference type="GO" id="GO:0097347">
    <property type="term" value="C:TAM protein secretion complex"/>
    <property type="evidence" value="ECO:0007669"/>
    <property type="project" value="TreeGrafter"/>
</dbReference>
<keyword evidence="15" id="KW-1185">Reference proteome</keyword>
<dbReference type="InterPro" id="IPR000184">
    <property type="entry name" value="Bac_surfAg_D15"/>
</dbReference>
<name>A0A8D4IYQ5_9PAST</name>
<dbReference type="PANTHER" id="PTHR12815">
    <property type="entry name" value="SORTING AND ASSEMBLY MACHINERY SAMM50 PROTEIN FAMILY MEMBER"/>
    <property type="match status" value="1"/>
</dbReference>
<dbReference type="Pfam" id="PF07244">
    <property type="entry name" value="POTRA"/>
    <property type="match status" value="1"/>
</dbReference>
<dbReference type="InterPro" id="IPR010827">
    <property type="entry name" value="BamA/TamA_POTRA"/>
</dbReference>
<evidence type="ECO:0000259" key="12">
    <source>
        <dbReference type="Pfam" id="PF07244"/>
    </source>
</evidence>
<dbReference type="Pfam" id="PF01103">
    <property type="entry name" value="Omp85"/>
    <property type="match status" value="1"/>
</dbReference>
<feature type="domain" description="TamA POTRA" evidence="13">
    <location>
        <begin position="51"/>
        <end position="124"/>
    </location>
</feature>
<dbReference type="PANTHER" id="PTHR12815:SF47">
    <property type="entry name" value="TRANSLOCATION AND ASSEMBLY MODULE SUBUNIT TAMA"/>
    <property type="match status" value="1"/>
</dbReference>
<evidence type="ECO:0000256" key="6">
    <source>
        <dbReference type="ARBA" id="ARBA00022729"/>
    </source>
</evidence>
<organism evidence="14 15">
    <name type="scientific">Mergibacter septicus</name>
    <dbReference type="NCBI Taxonomy" id="221402"/>
    <lineage>
        <taxon>Bacteria</taxon>
        <taxon>Pseudomonadati</taxon>
        <taxon>Pseudomonadota</taxon>
        <taxon>Gammaproteobacteria</taxon>
        <taxon>Pasteurellales</taxon>
        <taxon>Pasteurellaceae</taxon>
        <taxon>Mergibacter</taxon>
    </lineage>
</organism>
<keyword evidence="7" id="KW-0472">Membrane</keyword>
<dbReference type="Pfam" id="PF17243">
    <property type="entry name" value="POTRA_TamA_1"/>
    <property type="match status" value="1"/>
</dbReference>
<comment type="similarity">
    <text evidence="2">Belongs to the TamA family.</text>
</comment>
<evidence type="ECO:0000256" key="2">
    <source>
        <dbReference type="ARBA" id="ARBA00010248"/>
    </source>
</evidence>
<evidence type="ECO:0000256" key="7">
    <source>
        <dbReference type="ARBA" id="ARBA00023136"/>
    </source>
</evidence>
<evidence type="ECO:0000256" key="10">
    <source>
        <dbReference type="ARBA" id="ARBA00093548"/>
    </source>
</evidence>
<dbReference type="GO" id="GO:0009279">
    <property type="term" value="C:cell outer membrane"/>
    <property type="evidence" value="ECO:0007669"/>
    <property type="project" value="UniProtKB-SubCell"/>
</dbReference>
<keyword evidence="8" id="KW-0998">Cell outer membrane</keyword>
<sequence>MRHNSLLYMLSCTFFLTITPIAGFTTTYHSSQETLTFDSLKNLQTQNYTVELKVQGINNQDLNNNVKLYLAALNTTDAEDSERYRQLVSENIDQALRALGYFNSRIEFTLHPKTKTTGVLIATVKLMEPVRIAAINIKLEGEAKDNPIFQALLKDIPQKGTILNQETYENYKDNLKKTAVSLGYFNAKFERHQLEVNPDKHAAYWQLVFNSGNRYKYGKITFEGAQIRDDYLTNMLQIKSGDPYSLQDISKLTADFSSTNWFRSVVVQPSIQPNDLINLKVLMQPRPKNRYEIGIGYASDIGPRLQFGWKKPWINSRGQSFSSNLYLSSPKQTIEMLYQIPLSKNPLNYYYEIAIGGERERDKDTKTQALTLATLRYWNRENGWQTFAGVKVRRDNFTQGGLTEQSMLIYPTIGFNRTRIRGGLFPTWGDSQKIQLDIGQKLWKSDINFYRLQASTTWLRTFATKHRLITRASLGYLATNNFDKIPPTLRFFAGGDRSIRGYSYNSIAPRNHNGKLIGGTRLFTASLEYQYQLLPKWWGAIYYDAGFAANNFSPKNLRKGAGVGVRWHTPIGAVKFDVATPVNTQRHKNKNVEFYIGLGAEL</sequence>
<evidence type="ECO:0000256" key="3">
    <source>
        <dbReference type="ARBA" id="ARBA00015419"/>
    </source>
</evidence>
<evidence type="ECO:0000313" key="15">
    <source>
        <dbReference type="Proteomes" id="UP000955338"/>
    </source>
</evidence>
<proteinExistence type="inferred from homology"/>
<dbReference type="InterPro" id="IPR035243">
    <property type="entry name" value="TamA_POTRA_Dom_1"/>
</dbReference>
<dbReference type="Gene3D" id="2.40.160.50">
    <property type="entry name" value="membrane protein fhac: a member of the omp85/tpsb transporter family"/>
    <property type="match status" value="1"/>
</dbReference>
<dbReference type="GO" id="GO:0009306">
    <property type="term" value="P:protein secretion"/>
    <property type="evidence" value="ECO:0007669"/>
    <property type="project" value="TreeGrafter"/>
</dbReference>
<evidence type="ECO:0000259" key="13">
    <source>
        <dbReference type="Pfam" id="PF17243"/>
    </source>
</evidence>
<keyword evidence="6" id="KW-0732">Signal</keyword>
<keyword evidence="4" id="KW-1134">Transmembrane beta strand</keyword>
<dbReference type="AlphaFoldDB" id="A0A8D4IYQ5"/>
<accession>A0A8D4IYQ5</accession>
<dbReference type="InterPro" id="IPR039910">
    <property type="entry name" value="D15-like"/>
</dbReference>
<comment type="subcellular location">
    <subcellularLocation>
        <location evidence="1">Cell outer membrane</location>
    </subcellularLocation>
</comment>
<protein>
    <recommendedName>
        <fullName evidence="3">Translocation and assembly module subunit TamA</fullName>
    </recommendedName>
    <alternativeName>
        <fullName evidence="9">Autotransporter assembly factor TamA</fullName>
    </alternativeName>
</protein>
<dbReference type="RefSeq" id="WP_261919798.1">
    <property type="nucleotide sequence ID" value="NZ_CP022011.1"/>
</dbReference>
<evidence type="ECO:0000313" key="14">
    <source>
        <dbReference type="EMBL" id="QDJ14116.1"/>
    </source>
</evidence>
<evidence type="ECO:0000256" key="8">
    <source>
        <dbReference type="ARBA" id="ARBA00023237"/>
    </source>
</evidence>
<dbReference type="Proteomes" id="UP000955338">
    <property type="component" value="Chromosome"/>
</dbReference>